<dbReference type="PIRSF" id="PIRSF017388">
    <property type="entry name" value="Esterase_lipase"/>
    <property type="match status" value="1"/>
</dbReference>
<organism evidence="4 5">
    <name type="scientific">Mammaliicoccus stepanovicii</name>
    <dbReference type="NCBI Taxonomy" id="643214"/>
    <lineage>
        <taxon>Bacteria</taxon>
        <taxon>Bacillati</taxon>
        <taxon>Bacillota</taxon>
        <taxon>Bacilli</taxon>
        <taxon>Bacillales</taxon>
        <taxon>Staphylococcaceae</taxon>
        <taxon>Mammaliicoccus</taxon>
    </lineage>
</organism>
<protein>
    <submittedName>
        <fullName evidence="4">Carboxylesterase</fullName>
        <ecNumber evidence="4">3.1.1.1</ecNumber>
    </submittedName>
</protein>
<dbReference type="Pfam" id="PF00561">
    <property type="entry name" value="Abhydrolase_1"/>
    <property type="match status" value="1"/>
</dbReference>
<dbReference type="EMBL" id="LT906462">
    <property type="protein sequence ID" value="SNV81439.1"/>
    <property type="molecule type" value="Genomic_DNA"/>
</dbReference>
<evidence type="ECO:0000313" key="4">
    <source>
        <dbReference type="EMBL" id="SNV81439.1"/>
    </source>
</evidence>
<dbReference type="InterPro" id="IPR029058">
    <property type="entry name" value="AB_hydrolase_fold"/>
</dbReference>
<dbReference type="Proteomes" id="UP000242084">
    <property type="component" value="Chromosome 1"/>
</dbReference>
<feature type="active site" description="Nucleophile" evidence="1">
    <location>
        <position position="94"/>
    </location>
</feature>
<dbReference type="RefSeq" id="WP_095089943.1">
    <property type="nucleotide sequence ID" value="NZ_LT906462.1"/>
</dbReference>
<feature type="domain" description="AB hydrolase-1" evidence="3">
    <location>
        <begin position="18"/>
        <end position="123"/>
    </location>
</feature>
<dbReference type="InterPro" id="IPR051044">
    <property type="entry name" value="MAG_DAG_Lipase"/>
</dbReference>
<dbReference type="InterPro" id="IPR000073">
    <property type="entry name" value="AB_hydrolase_1"/>
</dbReference>
<dbReference type="SUPFAM" id="SSF53474">
    <property type="entry name" value="alpha/beta-Hydrolases"/>
    <property type="match status" value="1"/>
</dbReference>
<feature type="site" description="Important for substrate specificity" evidence="2">
    <location>
        <position position="140"/>
    </location>
</feature>
<evidence type="ECO:0000256" key="2">
    <source>
        <dbReference type="PIRSR" id="PIRSR017388-3"/>
    </source>
</evidence>
<evidence type="ECO:0000313" key="5">
    <source>
        <dbReference type="Proteomes" id="UP000242084"/>
    </source>
</evidence>
<dbReference type="PANTHER" id="PTHR11614">
    <property type="entry name" value="PHOSPHOLIPASE-RELATED"/>
    <property type="match status" value="1"/>
</dbReference>
<dbReference type="Gene3D" id="3.40.50.1820">
    <property type="entry name" value="alpha/beta hydrolase"/>
    <property type="match status" value="1"/>
</dbReference>
<dbReference type="AlphaFoldDB" id="A0A240ADS9"/>
<keyword evidence="5" id="KW-1185">Reference proteome</keyword>
<gene>
    <name evidence="4" type="primary">est_3</name>
    <name evidence="4" type="ORF">SAMEA4384403_02443</name>
</gene>
<keyword evidence="4" id="KW-0378">Hydrolase</keyword>
<dbReference type="InterPro" id="IPR012354">
    <property type="entry name" value="Esterase_lipase"/>
</dbReference>
<dbReference type="GO" id="GO:0106435">
    <property type="term" value="F:carboxylesterase activity"/>
    <property type="evidence" value="ECO:0007669"/>
    <property type="project" value="UniProtKB-EC"/>
</dbReference>
<feature type="active site" description="Charge relay system" evidence="1">
    <location>
        <position position="191"/>
    </location>
</feature>
<dbReference type="OrthoDB" id="9800213at2"/>
<dbReference type="KEGG" id="sste:SAMEA4384403_2443"/>
<accession>A0A240ADS9</accession>
<name>A0A240ADS9_9STAP</name>
<sequence length="242" mass="27919">MLKLKENQDIYLKGGSEAVILLHSFTGTVRDVKKLANLVHNEGYTCYVPAYKGHGLSIESLIEYDINDWYQHVQESYDFLKESGFEKISVLGVSLGGLLSLKLTEMNGINKCIIMSTPQKRTTKDIKRRLYSYGERINAIQGLEYEESNRQLSLIEQYDEGSKVFSEMIEDIMDNLKNIQVPVLIMYGELDEPSYKESAEYIFEQLTTNIKTLISYENATHLMTQSKDKEKIERDIIKFLNK</sequence>
<dbReference type="EC" id="3.1.1.1" evidence="4"/>
<proteinExistence type="predicted"/>
<evidence type="ECO:0000259" key="3">
    <source>
        <dbReference type="Pfam" id="PF00561"/>
    </source>
</evidence>
<reference evidence="4 5" key="1">
    <citation type="submission" date="2017-06" db="EMBL/GenBank/DDBJ databases">
        <authorList>
            <consortium name="Pathogen Informatics"/>
        </authorList>
    </citation>
    <scope>NUCLEOTIDE SEQUENCE [LARGE SCALE GENOMIC DNA]</scope>
    <source>
        <strain evidence="4 5">NCTC13839</strain>
    </source>
</reference>
<evidence type="ECO:0000256" key="1">
    <source>
        <dbReference type="PIRSR" id="PIRSR017388-1"/>
    </source>
</evidence>
<feature type="active site" description="Charge relay system" evidence="1">
    <location>
        <position position="221"/>
    </location>
</feature>